<keyword evidence="3" id="KW-1185">Reference proteome</keyword>
<evidence type="ECO:0000256" key="1">
    <source>
        <dbReference type="SAM" id="MobiDB-lite"/>
    </source>
</evidence>
<keyword evidence="2" id="KW-0812">Transmembrane</keyword>
<dbReference type="Proteomes" id="UP000095287">
    <property type="component" value="Unplaced"/>
</dbReference>
<feature type="transmembrane region" description="Helical" evidence="2">
    <location>
        <begin position="95"/>
        <end position="120"/>
    </location>
</feature>
<feature type="compositionally biased region" description="Low complexity" evidence="1">
    <location>
        <begin position="167"/>
        <end position="182"/>
    </location>
</feature>
<protein>
    <submittedName>
        <fullName evidence="4">Uncharacterized protein</fullName>
    </submittedName>
</protein>
<feature type="compositionally biased region" description="Acidic residues" evidence="1">
    <location>
        <begin position="226"/>
        <end position="236"/>
    </location>
</feature>
<keyword evidence="2" id="KW-1133">Transmembrane helix</keyword>
<accession>A0A1I8ALL3</accession>
<evidence type="ECO:0000313" key="4">
    <source>
        <dbReference type="WBParaSite" id="L893_g7042.t1"/>
    </source>
</evidence>
<feature type="region of interest" description="Disordered" evidence="1">
    <location>
        <begin position="163"/>
        <end position="189"/>
    </location>
</feature>
<sequence>MAPHLEHFAASLNASAYLDVVDGQRVVSASLLDLLARKPDLKSKFMEQIDENSVLLSTLQMSSGARAPINAQNHLEERSMQSREYADGPGEIDMLIGFFLMNGMCIVFFLLFGMCVICSCMRRRPRFNKPAASPKQSFIGVQKPSFRGLVSKAATKNLLDPKDVASVRRSSSTSVGGAKKSGSVGGGSQRNSVCFESRICIEAEPSCVAPGEESKPPSEGAAEVIEAGEEQEEVVEVPEPSLIRQNLLGPLTFDDLYYT</sequence>
<keyword evidence="2" id="KW-0472">Membrane</keyword>
<reference evidence="4" key="1">
    <citation type="submission" date="2016-11" db="UniProtKB">
        <authorList>
            <consortium name="WormBaseParasite"/>
        </authorList>
    </citation>
    <scope>IDENTIFICATION</scope>
</reference>
<evidence type="ECO:0000313" key="3">
    <source>
        <dbReference type="Proteomes" id="UP000095287"/>
    </source>
</evidence>
<proteinExistence type="predicted"/>
<name>A0A1I8ALL3_9BILA</name>
<dbReference type="WBParaSite" id="L893_g7042.t1">
    <property type="protein sequence ID" value="L893_g7042.t1"/>
    <property type="gene ID" value="L893_g7042"/>
</dbReference>
<feature type="region of interest" description="Disordered" evidence="1">
    <location>
        <begin position="208"/>
        <end position="237"/>
    </location>
</feature>
<dbReference type="AlphaFoldDB" id="A0A1I8ALL3"/>
<evidence type="ECO:0000256" key="2">
    <source>
        <dbReference type="SAM" id="Phobius"/>
    </source>
</evidence>
<organism evidence="3 4">
    <name type="scientific">Steinernema glaseri</name>
    <dbReference type="NCBI Taxonomy" id="37863"/>
    <lineage>
        <taxon>Eukaryota</taxon>
        <taxon>Metazoa</taxon>
        <taxon>Ecdysozoa</taxon>
        <taxon>Nematoda</taxon>
        <taxon>Chromadorea</taxon>
        <taxon>Rhabditida</taxon>
        <taxon>Tylenchina</taxon>
        <taxon>Panagrolaimomorpha</taxon>
        <taxon>Strongyloidoidea</taxon>
        <taxon>Steinernematidae</taxon>
        <taxon>Steinernema</taxon>
    </lineage>
</organism>